<feature type="domain" description="ABC transmembrane type-1" evidence="8">
    <location>
        <begin position="100"/>
        <end position="280"/>
    </location>
</feature>
<dbReference type="PROSITE" id="PS50928">
    <property type="entry name" value="ABC_TM1"/>
    <property type="match status" value="1"/>
</dbReference>
<dbReference type="InterPro" id="IPR035906">
    <property type="entry name" value="MetI-like_sf"/>
</dbReference>
<keyword evidence="10" id="KW-1185">Reference proteome</keyword>
<keyword evidence="2 7" id="KW-0813">Transport</keyword>
<accession>A0ABW1ZVQ0</accession>
<proteinExistence type="inferred from homology"/>
<dbReference type="SUPFAM" id="SSF161098">
    <property type="entry name" value="MetI-like"/>
    <property type="match status" value="1"/>
</dbReference>
<evidence type="ECO:0000313" key="9">
    <source>
        <dbReference type="EMBL" id="MFC6669266.1"/>
    </source>
</evidence>
<feature type="transmembrane region" description="Helical" evidence="7">
    <location>
        <begin position="104"/>
        <end position="135"/>
    </location>
</feature>
<dbReference type="Pfam" id="PF00528">
    <property type="entry name" value="BPD_transp_1"/>
    <property type="match status" value="1"/>
</dbReference>
<dbReference type="Proteomes" id="UP001596422">
    <property type="component" value="Unassembled WGS sequence"/>
</dbReference>
<evidence type="ECO:0000313" key="10">
    <source>
        <dbReference type="Proteomes" id="UP001596422"/>
    </source>
</evidence>
<feature type="transmembrane region" description="Helical" evidence="7">
    <location>
        <begin position="262"/>
        <end position="280"/>
    </location>
</feature>
<dbReference type="EMBL" id="JBHSWE010000001">
    <property type="protein sequence ID" value="MFC6669266.1"/>
    <property type="molecule type" value="Genomic_DNA"/>
</dbReference>
<dbReference type="CDD" id="cd06261">
    <property type="entry name" value="TM_PBP2"/>
    <property type="match status" value="1"/>
</dbReference>
<feature type="transmembrane region" description="Helical" evidence="7">
    <location>
        <begin position="141"/>
        <end position="159"/>
    </location>
</feature>
<feature type="transmembrane region" description="Helical" evidence="7">
    <location>
        <begin position="231"/>
        <end position="250"/>
    </location>
</feature>
<comment type="caution">
    <text evidence="9">The sequence shown here is derived from an EMBL/GenBank/DDBJ whole genome shotgun (WGS) entry which is preliminary data.</text>
</comment>
<comment type="subcellular location">
    <subcellularLocation>
        <location evidence="1 7">Cell membrane</location>
        <topology evidence="1 7">Multi-pass membrane protein</topology>
    </subcellularLocation>
</comment>
<feature type="transmembrane region" description="Helical" evidence="7">
    <location>
        <begin position="166"/>
        <end position="182"/>
    </location>
</feature>
<organism evidence="9 10">
    <name type="scientific">Marinobacterium aestuariivivens</name>
    <dbReference type="NCBI Taxonomy" id="1698799"/>
    <lineage>
        <taxon>Bacteria</taxon>
        <taxon>Pseudomonadati</taxon>
        <taxon>Pseudomonadota</taxon>
        <taxon>Gammaproteobacteria</taxon>
        <taxon>Oceanospirillales</taxon>
        <taxon>Oceanospirillaceae</taxon>
        <taxon>Marinobacterium</taxon>
    </lineage>
</organism>
<dbReference type="PANTHER" id="PTHR30151:SF0">
    <property type="entry name" value="ABC TRANSPORTER PERMEASE PROTEIN MJ0413-RELATED"/>
    <property type="match status" value="1"/>
</dbReference>
<gene>
    <name evidence="9" type="ORF">ACFQDL_03495</name>
</gene>
<comment type="similarity">
    <text evidence="7">Belongs to the binding-protein-dependent transport system permease family.</text>
</comment>
<protein>
    <submittedName>
        <fullName evidence="9">ABC transporter permease</fullName>
    </submittedName>
</protein>
<reference evidence="10" key="1">
    <citation type="journal article" date="2019" name="Int. J. Syst. Evol. Microbiol.">
        <title>The Global Catalogue of Microorganisms (GCM) 10K type strain sequencing project: providing services to taxonomists for standard genome sequencing and annotation.</title>
        <authorList>
            <consortium name="The Broad Institute Genomics Platform"/>
            <consortium name="The Broad Institute Genome Sequencing Center for Infectious Disease"/>
            <person name="Wu L."/>
            <person name="Ma J."/>
        </authorList>
    </citation>
    <scope>NUCLEOTIDE SEQUENCE [LARGE SCALE GENOMIC DNA]</scope>
    <source>
        <strain evidence="10">NBRC 111756</strain>
    </source>
</reference>
<evidence type="ECO:0000256" key="5">
    <source>
        <dbReference type="ARBA" id="ARBA00022989"/>
    </source>
</evidence>
<evidence type="ECO:0000259" key="8">
    <source>
        <dbReference type="PROSITE" id="PS50928"/>
    </source>
</evidence>
<evidence type="ECO:0000256" key="7">
    <source>
        <dbReference type="RuleBase" id="RU363032"/>
    </source>
</evidence>
<keyword evidence="3" id="KW-1003">Cell membrane</keyword>
<dbReference type="PANTHER" id="PTHR30151">
    <property type="entry name" value="ALKANE SULFONATE ABC TRANSPORTER-RELATED, MEMBRANE SUBUNIT"/>
    <property type="match status" value="1"/>
</dbReference>
<feature type="transmembrane region" description="Helical" evidence="7">
    <location>
        <begin position="43"/>
        <end position="63"/>
    </location>
</feature>
<evidence type="ECO:0000256" key="1">
    <source>
        <dbReference type="ARBA" id="ARBA00004651"/>
    </source>
</evidence>
<dbReference type="InterPro" id="IPR000515">
    <property type="entry name" value="MetI-like"/>
</dbReference>
<dbReference type="Gene3D" id="1.10.3720.10">
    <property type="entry name" value="MetI-like"/>
    <property type="match status" value="1"/>
</dbReference>
<keyword evidence="4 7" id="KW-0812">Transmembrane</keyword>
<evidence type="ECO:0000256" key="6">
    <source>
        <dbReference type="ARBA" id="ARBA00023136"/>
    </source>
</evidence>
<evidence type="ECO:0000256" key="4">
    <source>
        <dbReference type="ARBA" id="ARBA00022692"/>
    </source>
</evidence>
<keyword evidence="5 7" id="KW-1133">Transmembrane helix</keyword>
<name>A0ABW1ZVQ0_9GAMM</name>
<sequence>MKTERQSGIMAAHMTLDGGHAVPGAAGGGRKRRSPWFQYRKSVSTPAAIALGISAWVIFFGLWELAVPMGWVSELLMPGPQQVLAALYDMIVNRGFLNDVGISIYRVLLSFAAACLFAVPLGILMGAFSSVAAFFNPFVSAWRYLPAPSFIPILLMWFGTGEAPKLALLFVGVVWFLVTLVMDHTRGVRGELIETAQTLGGNRRQILRTVVIPAVMPQVVTAMRQMLAVSWTYLVIAEIVASTNGIGAVMMRAKRFIHTDEIIAGIVVIGILGLLFDYLLRKAHRLLFPYLEEHGR</sequence>
<dbReference type="RefSeq" id="WP_379907839.1">
    <property type="nucleotide sequence ID" value="NZ_JBHSWE010000001.1"/>
</dbReference>
<evidence type="ECO:0000256" key="3">
    <source>
        <dbReference type="ARBA" id="ARBA00022475"/>
    </source>
</evidence>
<keyword evidence="6 7" id="KW-0472">Membrane</keyword>
<feature type="transmembrane region" description="Helical" evidence="7">
    <location>
        <begin position="75"/>
        <end position="92"/>
    </location>
</feature>
<evidence type="ECO:0000256" key="2">
    <source>
        <dbReference type="ARBA" id="ARBA00022448"/>
    </source>
</evidence>